<evidence type="ECO:0000313" key="3">
    <source>
        <dbReference type="Proteomes" id="UP000076858"/>
    </source>
</evidence>
<proteinExistence type="predicted"/>
<protein>
    <submittedName>
        <fullName evidence="1">Uncharacterized protein</fullName>
    </submittedName>
</protein>
<sequence length="101" mass="11352">MTCSGSKDVSHIMKFNGTNFPLWKLGLFVSLEELEVLSIVDGTSRIPDEVFRLIPHNNDQEAGDLELTNATEINLCKKKDVLARRILLSTIDPNLQNRANQ</sequence>
<evidence type="ECO:0000313" key="1">
    <source>
        <dbReference type="EMBL" id="JAN79607.1"/>
    </source>
</evidence>
<accession>A0A0P6IZP0</accession>
<dbReference type="EMBL" id="GDIQ01015130">
    <property type="protein sequence ID" value="JAN79607.1"/>
    <property type="molecule type" value="Transcribed_RNA"/>
</dbReference>
<reference evidence="2 3" key="2">
    <citation type="submission" date="2016-03" db="EMBL/GenBank/DDBJ databases">
        <title>EvidentialGene: Evidence-directed Construction of Genes on Genomes.</title>
        <authorList>
            <person name="Gilbert D.G."/>
            <person name="Choi J.-H."/>
            <person name="Mockaitis K."/>
            <person name="Colbourne J."/>
            <person name="Pfrender M."/>
        </authorList>
    </citation>
    <scope>NUCLEOTIDE SEQUENCE [LARGE SCALE GENOMIC DNA]</scope>
    <source>
        <strain evidence="2 3">Xinb3</strain>
        <tissue evidence="2">Complete organism</tissue>
    </source>
</reference>
<evidence type="ECO:0000313" key="2">
    <source>
        <dbReference type="EMBL" id="KZS13015.1"/>
    </source>
</evidence>
<dbReference type="EMBL" id="LRGB01001315">
    <property type="protein sequence ID" value="KZS13015.1"/>
    <property type="molecule type" value="Genomic_DNA"/>
</dbReference>
<dbReference type="Proteomes" id="UP000076858">
    <property type="component" value="Unassembled WGS sequence"/>
</dbReference>
<keyword evidence="3" id="KW-1185">Reference proteome</keyword>
<reference evidence="1" key="1">
    <citation type="submission" date="2015-10" db="EMBL/GenBank/DDBJ databases">
        <title>EvidentialGene: Evidence-directed Construction of Complete mRNA Transcriptomes without Genomes.</title>
        <authorList>
            <person name="Gilbert D.G."/>
        </authorList>
    </citation>
    <scope>NUCLEOTIDE SEQUENCE</scope>
</reference>
<dbReference type="AlphaFoldDB" id="A0A0P6IZP0"/>
<gene>
    <name evidence="2" type="ORF">APZ42_021956</name>
</gene>
<name>A0A0P6IZP0_9CRUS</name>
<organism evidence="1">
    <name type="scientific">Daphnia magna</name>
    <dbReference type="NCBI Taxonomy" id="35525"/>
    <lineage>
        <taxon>Eukaryota</taxon>
        <taxon>Metazoa</taxon>
        <taxon>Ecdysozoa</taxon>
        <taxon>Arthropoda</taxon>
        <taxon>Crustacea</taxon>
        <taxon>Branchiopoda</taxon>
        <taxon>Diplostraca</taxon>
        <taxon>Cladocera</taxon>
        <taxon>Anomopoda</taxon>
        <taxon>Daphniidae</taxon>
        <taxon>Daphnia</taxon>
    </lineage>
</organism>